<proteinExistence type="predicted"/>
<reference evidence="2 3" key="1">
    <citation type="journal article" date="2014" name="Genome Announc.">
        <title>Draft genome sequences of six enterohepatic helicobacter species isolated from humans and one from rhesus macaques.</title>
        <authorList>
            <person name="Shen Z."/>
            <person name="Sheh A."/>
            <person name="Young S.K."/>
            <person name="Abouelliel A."/>
            <person name="Ward D.V."/>
            <person name="Earl A.M."/>
            <person name="Fox J.G."/>
        </authorList>
    </citation>
    <scope>NUCLEOTIDE SEQUENCE [LARGE SCALE GENOMIC DNA]</scope>
    <source>
        <strain evidence="2 3">MIT 99-5501</strain>
    </source>
</reference>
<accession>V8CD20</accession>
<dbReference type="RefSeq" id="WP_023927324.1">
    <property type="nucleotide sequence ID" value="NZ_KI669454.1"/>
</dbReference>
<evidence type="ECO:0000313" key="3">
    <source>
        <dbReference type="Proteomes" id="UP000018731"/>
    </source>
</evidence>
<dbReference type="PATRIC" id="fig|1357400.3.peg.820"/>
<sequence>MSDIVVQDIKSRGIEAFSYIDSDSLPQSTAEIREIAKQAANAICQHFEKLTDLQEEMQDLSSEAKNAKSDLKNRFSLGLLGESKNDKRMNLLTEKSILQDEHNIEMAKLLQTSISLSLLSAKLSSAMISEMQMCVKKGFKDNDGRIKRLSQNSEQQARLLIQNLKQTKGKASKMGWIIAVVVFVAVGLGAFIAVKFAM</sequence>
<keyword evidence="1" id="KW-0812">Transmembrane</keyword>
<name>V8CD20_9HELI</name>
<keyword evidence="3" id="KW-1185">Reference proteome</keyword>
<dbReference type="EMBL" id="AZJI01000001">
    <property type="protein sequence ID" value="ETD25259.1"/>
    <property type="molecule type" value="Genomic_DNA"/>
</dbReference>
<dbReference type="AlphaFoldDB" id="V8CD20"/>
<feature type="transmembrane region" description="Helical" evidence="1">
    <location>
        <begin position="174"/>
        <end position="194"/>
    </location>
</feature>
<comment type="caution">
    <text evidence="2">The sequence shown here is derived from an EMBL/GenBank/DDBJ whole genome shotgun (WGS) entry which is preliminary data.</text>
</comment>
<dbReference type="Proteomes" id="UP000018731">
    <property type="component" value="Unassembled WGS sequence"/>
</dbReference>
<gene>
    <name evidence="2" type="ORF">HMPREF2086_00599</name>
</gene>
<dbReference type="HOGENOM" id="CLU_1376501_0_0_7"/>
<evidence type="ECO:0000256" key="1">
    <source>
        <dbReference type="SAM" id="Phobius"/>
    </source>
</evidence>
<keyword evidence="1" id="KW-0472">Membrane</keyword>
<evidence type="ECO:0000313" key="2">
    <source>
        <dbReference type="EMBL" id="ETD25259.1"/>
    </source>
</evidence>
<organism evidence="2 3">
    <name type="scientific">Helicobacter macacae MIT 99-5501</name>
    <dbReference type="NCBI Taxonomy" id="1357400"/>
    <lineage>
        <taxon>Bacteria</taxon>
        <taxon>Pseudomonadati</taxon>
        <taxon>Campylobacterota</taxon>
        <taxon>Epsilonproteobacteria</taxon>
        <taxon>Campylobacterales</taxon>
        <taxon>Helicobacteraceae</taxon>
        <taxon>Helicobacter</taxon>
    </lineage>
</organism>
<keyword evidence="1" id="KW-1133">Transmembrane helix</keyword>
<protein>
    <submittedName>
        <fullName evidence="2">Uncharacterized protein</fullName>
    </submittedName>
</protein>